<organism evidence="1 2">
    <name type="scientific">Streptomyces bottropensis</name>
    <dbReference type="NCBI Taxonomy" id="42235"/>
    <lineage>
        <taxon>Bacteria</taxon>
        <taxon>Bacillati</taxon>
        <taxon>Actinomycetota</taxon>
        <taxon>Actinomycetes</taxon>
        <taxon>Kitasatosporales</taxon>
        <taxon>Streptomycetaceae</taxon>
        <taxon>Streptomyces</taxon>
    </lineage>
</organism>
<name>A0ABU8AMJ3_9ACTN</name>
<evidence type="ECO:0000313" key="2">
    <source>
        <dbReference type="Proteomes" id="UP001310290"/>
    </source>
</evidence>
<proteinExistence type="predicted"/>
<sequence length="338" mass="35600">MTKGAKIAGAGLGAALVGSAVLIPFAYDSQAREARSDVLLAESLYAVPAESATDWVSYGDQTAVVTVEAEHAGTATAEETESGEAYLSRTVDLRVKERVWARSGAAALPDTLSIPVNGWQLKDGVRLRVGSHDSSRLEVGHDYVIVFAHFSDGDWSPLGAGGILPYDEGQVGQGEYQGAPLSVAAYQAEVEQQVVPGAEEPVSYRTAGKSATNVKSLLQSTTPDPKAAQHFDLDATDRYREVAGVVPEPPDTFCSVAAPLAVSEASKHTVDELGDVIEDLSTLGSYAALHVYEAQLRLSDEPGGPDLTKSEARLQSITKIEADCGIEVGDLLPTDTES</sequence>
<dbReference type="RefSeq" id="WP_005486257.1">
    <property type="nucleotide sequence ID" value="NZ_JARULZ010000001.1"/>
</dbReference>
<gene>
    <name evidence="1" type="ORF">QBA35_14405</name>
</gene>
<accession>A0ABU8AMJ3</accession>
<dbReference type="EMBL" id="JARULZ010000001">
    <property type="protein sequence ID" value="MEH0634536.1"/>
    <property type="molecule type" value="Genomic_DNA"/>
</dbReference>
<dbReference type="GeneID" id="96270995"/>
<reference evidence="1" key="1">
    <citation type="submission" date="2023-04" db="EMBL/GenBank/DDBJ databases">
        <title>Genomic diversity of scab-causing Streptomyces spp. in the province of Quebec, Canada.</title>
        <authorList>
            <person name="Biessy A."/>
            <person name="Cadieux M."/>
            <person name="Ciotola M."/>
            <person name="Filion M."/>
        </authorList>
    </citation>
    <scope>NUCLEOTIDE SEQUENCE</scope>
    <source>
        <strain evidence="1">B21-115</strain>
    </source>
</reference>
<evidence type="ECO:0000313" key="1">
    <source>
        <dbReference type="EMBL" id="MEH0634536.1"/>
    </source>
</evidence>
<keyword evidence="2" id="KW-1185">Reference proteome</keyword>
<dbReference type="Proteomes" id="UP001310290">
    <property type="component" value="Unassembled WGS sequence"/>
</dbReference>
<protein>
    <submittedName>
        <fullName evidence="1">Uncharacterized protein</fullName>
    </submittedName>
</protein>
<comment type="caution">
    <text evidence="1">The sequence shown here is derived from an EMBL/GenBank/DDBJ whole genome shotgun (WGS) entry which is preliminary data.</text>
</comment>